<evidence type="ECO:0000313" key="2">
    <source>
        <dbReference type="Proteomes" id="UP000789342"/>
    </source>
</evidence>
<dbReference type="AlphaFoldDB" id="A0A9N9JN92"/>
<protein>
    <submittedName>
        <fullName evidence="1">4967_t:CDS:1</fullName>
    </submittedName>
</protein>
<gene>
    <name evidence="1" type="ORF">AMORRO_LOCUS17949</name>
</gene>
<proteinExistence type="predicted"/>
<comment type="caution">
    <text evidence="1">The sequence shown here is derived from an EMBL/GenBank/DDBJ whole genome shotgun (WGS) entry which is preliminary data.</text>
</comment>
<feature type="non-terminal residue" evidence="1">
    <location>
        <position position="154"/>
    </location>
</feature>
<accession>A0A9N9JN92</accession>
<sequence length="154" mass="17040">NVPTKVTNLTTNAVSIKIRIFPAKRFKKDKSIKKKDNYVLELETSDTITKLVREFFRACLAIGNTGELMNYLTDELVIALSTWERVSLILSILGGLITDSPTTFGMLLSLGGDITQSESTLQPVIQITIPQIFKYLNDSISSSEEARLIANSSP</sequence>
<feature type="non-terminal residue" evidence="1">
    <location>
        <position position="1"/>
    </location>
</feature>
<evidence type="ECO:0000313" key="1">
    <source>
        <dbReference type="EMBL" id="CAG8788657.1"/>
    </source>
</evidence>
<name>A0A9N9JN92_9GLOM</name>
<dbReference type="EMBL" id="CAJVPV010059219">
    <property type="protein sequence ID" value="CAG8788657.1"/>
    <property type="molecule type" value="Genomic_DNA"/>
</dbReference>
<dbReference type="Proteomes" id="UP000789342">
    <property type="component" value="Unassembled WGS sequence"/>
</dbReference>
<keyword evidence="2" id="KW-1185">Reference proteome</keyword>
<organism evidence="1 2">
    <name type="scientific">Acaulospora morrowiae</name>
    <dbReference type="NCBI Taxonomy" id="94023"/>
    <lineage>
        <taxon>Eukaryota</taxon>
        <taxon>Fungi</taxon>
        <taxon>Fungi incertae sedis</taxon>
        <taxon>Mucoromycota</taxon>
        <taxon>Glomeromycotina</taxon>
        <taxon>Glomeromycetes</taxon>
        <taxon>Diversisporales</taxon>
        <taxon>Acaulosporaceae</taxon>
        <taxon>Acaulospora</taxon>
    </lineage>
</organism>
<reference evidence="1" key="1">
    <citation type="submission" date="2021-06" db="EMBL/GenBank/DDBJ databases">
        <authorList>
            <person name="Kallberg Y."/>
            <person name="Tangrot J."/>
            <person name="Rosling A."/>
        </authorList>
    </citation>
    <scope>NUCLEOTIDE SEQUENCE</scope>
    <source>
        <strain evidence="1">CL551</strain>
    </source>
</reference>